<comment type="caution">
    <text evidence="9">The sequence shown here is derived from an EMBL/GenBank/DDBJ whole genome shotgun (WGS) entry which is preliminary data.</text>
</comment>
<dbReference type="GO" id="GO:0004497">
    <property type="term" value="F:monooxygenase activity"/>
    <property type="evidence" value="ECO:0007669"/>
    <property type="project" value="UniProtKB-KW"/>
</dbReference>
<dbReference type="EMBL" id="JACHIN010000008">
    <property type="protein sequence ID" value="MBB5080439.1"/>
    <property type="molecule type" value="Genomic_DNA"/>
</dbReference>
<dbReference type="PANTHER" id="PTHR46696">
    <property type="entry name" value="P450, PUTATIVE (EUROFUNG)-RELATED"/>
    <property type="match status" value="1"/>
</dbReference>
<dbReference type="PANTHER" id="PTHR46696:SF6">
    <property type="entry name" value="P450, PUTATIVE (EUROFUNG)-RELATED"/>
    <property type="match status" value="1"/>
</dbReference>
<evidence type="ECO:0000313" key="10">
    <source>
        <dbReference type="Proteomes" id="UP000568380"/>
    </source>
</evidence>
<dbReference type="RefSeq" id="WP_184966929.1">
    <property type="nucleotide sequence ID" value="NZ_JACHIN010000008.1"/>
</dbReference>
<keyword evidence="3 7" id="KW-0479">Metal-binding</keyword>
<dbReference type="PRINTS" id="PR00359">
    <property type="entry name" value="BP450"/>
</dbReference>
<evidence type="ECO:0000256" key="3">
    <source>
        <dbReference type="ARBA" id="ARBA00022723"/>
    </source>
</evidence>
<dbReference type="SUPFAM" id="SSF48264">
    <property type="entry name" value="Cytochrome P450"/>
    <property type="match status" value="1"/>
</dbReference>
<proteinExistence type="inferred from homology"/>
<dbReference type="GO" id="GO:0020037">
    <property type="term" value="F:heme binding"/>
    <property type="evidence" value="ECO:0007669"/>
    <property type="project" value="InterPro"/>
</dbReference>
<sequence>MRRFPFVPRCPGEPAPEFEQLRREEPVSKVTFPTGDTAWLVTTYEDNKTVMGDQRFSRAHTTRPGAPRLQPIPPDPNSMFSMDPPEHTRLRRLVSPAFNNRRTAALRPVIEREVDLLVAALKETGPPADLVSLFARRLPITVICELLGVPAADRDTIAGFVDVLLSLTQYPPEQVAATRAELKRYLAGLIADRRADPRDDLVSELIAMRDSGDRLSEDELVMLGATVLTGGFLSTASEIALSFLCLFRHPAELERLRADPGLLPTAVDELLRYNALTTGGGLLRIATEDVKLGNVTIAAGEAVLPAISSANRDPSVFHDPDLFDVGREDNPHLTFGHGMHYCLGARLARLELEIALAGMLRGLPEVRLAVPVEELRPQGGHLIRGLPELPVTW</sequence>
<protein>
    <submittedName>
        <fullName evidence="9">Cytochrome P450</fullName>
    </submittedName>
</protein>
<keyword evidence="5 7" id="KW-0408">Iron</keyword>
<evidence type="ECO:0000256" key="7">
    <source>
        <dbReference type="RuleBase" id="RU000461"/>
    </source>
</evidence>
<dbReference type="InterPro" id="IPR001128">
    <property type="entry name" value="Cyt_P450"/>
</dbReference>
<evidence type="ECO:0000256" key="5">
    <source>
        <dbReference type="ARBA" id="ARBA00023004"/>
    </source>
</evidence>
<dbReference type="GO" id="GO:0016705">
    <property type="term" value="F:oxidoreductase activity, acting on paired donors, with incorporation or reduction of molecular oxygen"/>
    <property type="evidence" value="ECO:0007669"/>
    <property type="project" value="InterPro"/>
</dbReference>
<reference evidence="9 10" key="1">
    <citation type="submission" date="2020-08" db="EMBL/GenBank/DDBJ databases">
        <title>Genomic Encyclopedia of Type Strains, Phase IV (KMG-IV): sequencing the most valuable type-strain genomes for metagenomic binning, comparative biology and taxonomic classification.</title>
        <authorList>
            <person name="Goeker M."/>
        </authorList>
    </citation>
    <scope>NUCLEOTIDE SEQUENCE [LARGE SCALE GENOMIC DNA]</scope>
    <source>
        <strain evidence="9 10">DSM 45385</strain>
    </source>
</reference>
<dbReference type="PROSITE" id="PS00086">
    <property type="entry name" value="CYTOCHROME_P450"/>
    <property type="match status" value="1"/>
</dbReference>
<keyword evidence="2 7" id="KW-0349">Heme</keyword>
<dbReference type="Pfam" id="PF00067">
    <property type="entry name" value="p450"/>
    <property type="match status" value="1"/>
</dbReference>
<keyword evidence="10" id="KW-1185">Reference proteome</keyword>
<evidence type="ECO:0000256" key="4">
    <source>
        <dbReference type="ARBA" id="ARBA00023002"/>
    </source>
</evidence>
<dbReference type="AlphaFoldDB" id="A0A7W8EIA3"/>
<dbReference type="FunFam" id="1.10.630.10:FF:000018">
    <property type="entry name" value="Cytochrome P450 monooxygenase"/>
    <property type="match status" value="1"/>
</dbReference>
<dbReference type="Gene3D" id="1.10.630.10">
    <property type="entry name" value="Cytochrome P450"/>
    <property type="match status" value="1"/>
</dbReference>
<evidence type="ECO:0000256" key="1">
    <source>
        <dbReference type="ARBA" id="ARBA00010617"/>
    </source>
</evidence>
<accession>A0A7W8EIA3</accession>
<evidence type="ECO:0000256" key="8">
    <source>
        <dbReference type="SAM" id="MobiDB-lite"/>
    </source>
</evidence>
<dbReference type="Proteomes" id="UP000568380">
    <property type="component" value="Unassembled WGS sequence"/>
</dbReference>
<name>A0A7W8EIA3_9ACTN</name>
<dbReference type="InterPro" id="IPR017972">
    <property type="entry name" value="Cyt_P450_CS"/>
</dbReference>
<organism evidence="9 10">
    <name type="scientific">Nonomuraea endophytica</name>
    <dbReference type="NCBI Taxonomy" id="714136"/>
    <lineage>
        <taxon>Bacteria</taxon>
        <taxon>Bacillati</taxon>
        <taxon>Actinomycetota</taxon>
        <taxon>Actinomycetes</taxon>
        <taxon>Streptosporangiales</taxon>
        <taxon>Streptosporangiaceae</taxon>
        <taxon>Nonomuraea</taxon>
    </lineage>
</organism>
<gene>
    <name evidence="9" type="ORF">HNR40_005926</name>
</gene>
<evidence type="ECO:0000313" key="9">
    <source>
        <dbReference type="EMBL" id="MBB5080439.1"/>
    </source>
</evidence>
<keyword evidence="4 7" id="KW-0560">Oxidoreductase</keyword>
<evidence type="ECO:0000256" key="2">
    <source>
        <dbReference type="ARBA" id="ARBA00022617"/>
    </source>
</evidence>
<dbReference type="InterPro" id="IPR036396">
    <property type="entry name" value="Cyt_P450_sf"/>
</dbReference>
<comment type="similarity">
    <text evidence="1 7">Belongs to the cytochrome P450 family.</text>
</comment>
<dbReference type="GO" id="GO:0005506">
    <property type="term" value="F:iron ion binding"/>
    <property type="evidence" value="ECO:0007669"/>
    <property type="project" value="InterPro"/>
</dbReference>
<evidence type="ECO:0000256" key="6">
    <source>
        <dbReference type="ARBA" id="ARBA00023033"/>
    </source>
</evidence>
<dbReference type="InterPro" id="IPR002397">
    <property type="entry name" value="Cyt_P450_B"/>
</dbReference>
<keyword evidence="6 7" id="KW-0503">Monooxygenase</keyword>
<feature type="region of interest" description="Disordered" evidence="8">
    <location>
        <begin position="57"/>
        <end position="77"/>
    </location>
</feature>
<dbReference type="CDD" id="cd11031">
    <property type="entry name" value="Cyp158A-like"/>
    <property type="match status" value="1"/>
</dbReference>